<feature type="domain" description="N-acetyltransferase" evidence="1">
    <location>
        <begin position="114"/>
        <end position="203"/>
    </location>
</feature>
<dbReference type="PANTHER" id="PTHR42791">
    <property type="entry name" value="GNAT FAMILY ACETYLTRANSFERASE"/>
    <property type="match status" value="1"/>
</dbReference>
<evidence type="ECO:0000313" key="3">
    <source>
        <dbReference type="Proteomes" id="UP000027100"/>
    </source>
</evidence>
<proteinExistence type="predicted"/>
<dbReference type="InterPro" id="IPR052523">
    <property type="entry name" value="Trichothecene_AcTrans"/>
</dbReference>
<dbReference type="AlphaFoldDB" id="A0A062VBS1"/>
<dbReference type="GO" id="GO:0016747">
    <property type="term" value="F:acyltransferase activity, transferring groups other than amino-acyl groups"/>
    <property type="evidence" value="ECO:0007669"/>
    <property type="project" value="InterPro"/>
</dbReference>
<dbReference type="InterPro" id="IPR016181">
    <property type="entry name" value="Acyl_CoA_acyltransferase"/>
</dbReference>
<evidence type="ECO:0000313" key="2">
    <source>
        <dbReference type="EMBL" id="KCZ97696.1"/>
    </source>
</evidence>
<dbReference type="Proteomes" id="UP000027100">
    <property type="component" value="Unassembled WGS sequence"/>
</dbReference>
<keyword evidence="2" id="KW-0808">Transferase</keyword>
<reference evidence="2 3" key="1">
    <citation type="journal article" date="2014" name="Antonie Van Leeuwenhoek">
        <title>Hyphomonas beringensis sp. nov. and Hyphomonas chukchiensis sp. nov., isolated from surface seawater of the Bering Sea and Chukchi Sea.</title>
        <authorList>
            <person name="Li C."/>
            <person name="Lai Q."/>
            <person name="Li G."/>
            <person name="Dong C."/>
            <person name="Wang J."/>
            <person name="Liao Y."/>
            <person name="Shao Z."/>
        </authorList>
    </citation>
    <scope>NUCLEOTIDE SEQUENCE [LARGE SCALE GENOMIC DNA]</scope>
    <source>
        <strain evidence="2 3">PS728</strain>
    </source>
</reference>
<dbReference type="PROSITE" id="PS51186">
    <property type="entry name" value="GNAT"/>
    <property type="match status" value="1"/>
</dbReference>
<keyword evidence="3" id="KW-1185">Reference proteome</keyword>
<dbReference type="CDD" id="cd04301">
    <property type="entry name" value="NAT_SF"/>
    <property type="match status" value="1"/>
</dbReference>
<protein>
    <submittedName>
        <fullName evidence="2">Acetyltransferase</fullName>
    </submittedName>
</protein>
<sequence>MLEIRLPEGMRDAEAADWRRMGDITGEAFAEDPVNLWIFGRTDALTPVFSQLARHLYIPNGICHLAGDRGATMWCLSDRRKELGALATLGLVWTLMQKGSKGAAKRALTAGETMAREHPKDRHLYLFTIGTRKAERGKGLGKQLISPALAAADKAGMPSYLENSNPANTGFYMSHGFERMKLFEPGPGAPPLEAMWREPKPQDAI</sequence>
<dbReference type="Gene3D" id="3.40.630.30">
    <property type="match status" value="1"/>
</dbReference>
<dbReference type="OrthoDB" id="7057833at2"/>
<dbReference type="EMBL" id="ARYM01000016">
    <property type="protein sequence ID" value="KCZ97696.1"/>
    <property type="molecule type" value="Genomic_DNA"/>
</dbReference>
<dbReference type="PATRIC" id="fig|1280954.3.peg.2746"/>
<organism evidence="2 3">
    <name type="scientific">Hyphomonas polymorpha PS728</name>
    <dbReference type="NCBI Taxonomy" id="1280954"/>
    <lineage>
        <taxon>Bacteria</taxon>
        <taxon>Pseudomonadati</taxon>
        <taxon>Pseudomonadota</taxon>
        <taxon>Alphaproteobacteria</taxon>
        <taxon>Hyphomonadales</taxon>
        <taxon>Hyphomonadaceae</taxon>
        <taxon>Hyphomonas</taxon>
    </lineage>
</organism>
<dbReference type="STRING" id="1280954.HPO_13562"/>
<evidence type="ECO:0000259" key="1">
    <source>
        <dbReference type="PROSITE" id="PS51186"/>
    </source>
</evidence>
<accession>A0A062VBS1</accession>
<dbReference type="PANTHER" id="PTHR42791:SF1">
    <property type="entry name" value="N-ACETYLTRANSFERASE DOMAIN-CONTAINING PROTEIN"/>
    <property type="match status" value="1"/>
</dbReference>
<dbReference type="InterPro" id="IPR000182">
    <property type="entry name" value="GNAT_dom"/>
</dbReference>
<name>A0A062VBS1_9PROT</name>
<dbReference type="SUPFAM" id="SSF55729">
    <property type="entry name" value="Acyl-CoA N-acyltransferases (Nat)"/>
    <property type="match status" value="1"/>
</dbReference>
<comment type="caution">
    <text evidence="2">The sequence shown here is derived from an EMBL/GenBank/DDBJ whole genome shotgun (WGS) entry which is preliminary data.</text>
</comment>
<dbReference type="RefSeq" id="WP_035599902.1">
    <property type="nucleotide sequence ID" value="NZ_ARYM01000016.1"/>
</dbReference>
<dbReference type="Pfam" id="PF13508">
    <property type="entry name" value="Acetyltransf_7"/>
    <property type="match status" value="1"/>
</dbReference>
<dbReference type="eggNOG" id="COG0456">
    <property type="taxonomic scope" value="Bacteria"/>
</dbReference>
<gene>
    <name evidence="2" type="ORF">HPO_13562</name>
</gene>